<organism evidence="3 4">
    <name type="scientific">Adineta ricciae</name>
    <name type="common">Rotifer</name>
    <dbReference type="NCBI Taxonomy" id="249248"/>
    <lineage>
        <taxon>Eukaryota</taxon>
        <taxon>Metazoa</taxon>
        <taxon>Spiralia</taxon>
        <taxon>Gnathifera</taxon>
        <taxon>Rotifera</taxon>
        <taxon>Eurotatoria</taxon>
        <taxon>Bdelloidea</taxon>
        <taxon>Adinetida</taxon>
        <taxon>Adinetidae</taxon>
        <taxon>Adineta</taxon>
    </lineage>
</organism>
<evidence type="ECO:0000313" key="3">
    <source>
        <dbReference type="EMBL" id="CAF0921235.1"/>
    </source>
</evidence>
<gene>
    <name evidence="3" type="ORF">EDS130_LOCUS10779</name>
</gene>
<dbReference type="InterPro" id="IPR002347">
    <property type="entry name" value="SDR_fam"/>
</dbReference>
<dbReference type="Gene3D" id="3.40.50.720">
    <property type="entry name" value="NAD(P)-binding Rossmann-like Domain"/>
    <property type="match status" value="1"/>
</dbReference>
<sequence length="398" mass="45562">MLVLPPDMKERKRMSLVLSNREASCHSVSYAHGVILERSCFVRKIVKDKIEGDKTTAKMVYSDEFSSFLDQHRTNIFIVIAFVISSWLYNKFRVNRIFFPSKCSMRGKTILITGGVSGIGYETAKDLLQRNARVIIADYNMKKGREAIEQLWLETGCEKSRIRLMKCDLRSFRSVRQFVQLYNTEEQRLDVLICNAGIAWAPELLTEDGFSTVMQVNYLSHFLLINLLMNKLNECRPSRIVFVASGAHRMVRSIDWSDAFTQFKSFRIWGIYPMSKAFTLLFALKLKHTLDSNDVAIFAVNPSWVWTSIQTPMREAIGLILFLICYPILYALKFILAKTPQTGARTSIFCAVEPSLQHSKDLYFEDCKVETVSSLCTNYALADQLWEISLQAVGLPVS</sequence>
<reference evidence="3" key="1">
    <citation type="submission" date="2021-02" db="EMBL/GenBank/DDBJ databases">
        <authorList>
            <person name="Nowell W R."/>
        </authorList>
    </citation>
    <scope>NUCLEOTIDE SEQUENCE</scope>
</reference>
<keyword evidence="2" id="KW-0472">Membrane</keyword>
<dbReference type="InterPro" id="IPR036291">
    <property type="entry name" value="NAD(P)-bd_dom_sf"/>
</dbReference>
<evidence type="ECO:0000256" key="1">
    <source>
        <dbReference type="ARBA" id="ARBA00023002"/>
    </source>
</evidence>
<feature type="transmembrane region" description="Helical" evidence="2">
    <location>
        <begin position="316"/>
        <end position="336"/>
    </location>
</feature>
<keyword evidence="1" id="KW-0560">Oxidoreductase</keyword>
<dbReference type="Proteomes" id="UP000663852">
    <property type="component" value="Unassembled WGS sequence"/>
</dbReference>
<keyword evidence="2" id="KW-1133">Transmembrane helix</keyword>
<name>A0A814B308_ADIRI</name>
<dbReference type="AlphaFoldDB" id="A0A814B308"/>
<proteinExistence type="predicted"/>
<dbReference type="PANTHER" id="PTHR43157:SF31">
    <property type="entry name" value="PHOSPHATIDYLINOSITOL-GLYCAN BIOSYNTHESIS CLASS F PROTEIN"/>
    <property type="match status" value="1"/>
</dbReference>
<evidence type="ECO:0000313" key="4">
    <source>
        <dbReference type="Proteomes" id="UP000663852"/>
    </source>
</evidence>
<comment type="caution">
    <text evidence="3">The sequence shown here is derived from an EMBL/GenBank/DDBJ whole genome shotgun (WGS) entry which is preliminary data.</text>
</comment>
<dbReference type="SUPFAM" id="SSF51735">
    <property type="entry name" value="NAD(P)-binding Rossmann-fold domains"/>
    <property type="match status" value="1"/>
</dbReference>
<dbReference type="PANTHER" id="PTHR43157">
    <property type="entry name" value="PHOSPHATIDYLINOSITOL-GLYCAN BIOSYNTHESIS CLASS F PROTEIN-RELATED"/>
    <property type="match status" value="1"/>
</dbReference>
<dbReference type="GO" id="GO:0016491">
    <property type="term" value="F:oxidoreductase activity"/>
    <property type="evidence" value="ECO:0007669"/>
    <property type="project" value="UniProtKB-KW"/>
</dbReference>
<evidence type="ECO:0000256" key="2">
    <source>
        <dbReference type="SAM" id="Phobius"/>
    </source>
</evidence>
<dbReference type="Pfam" id="PF00106">
    <property type="entry name" value="adh_short"/>
    <property type="match status" value="1"/>
</dbReference>
<dbReference type="OrthoDB" id="191139at2759"/>
<accession>A0A814B308</accession>
<protein>
    <submittedName>
        <fullName evidence="3">Uncharacterized protein</fullName>
    </submittedName>
</protein>
<dbReference type="EMBL" id="CAJNOJ010000038">
    <property type="protein sequence ID" value="CAF0921235.1"/>
    <property type="molecule type" value="Genomic_DNA"/>
</dbReference>
<dbReference type="PRINTS" id="PR00081">
    <property type="entry name" value="GDHRDH"/>
</dbReference>
<keyword evidence="2" id="KW-0812">Transmembrane</keyword>